<sequence length="121" mass="12750">MPGLKTTSFGTGDFSWMRNTDGLDEALTGVADISGFTEATHFPDGYLPSGLPVDVSDLDAIVPFVDEAGAVLGFVKGDFKADGSEDVNISFVTRGNINVARLPIAFTPPTTAPQARFFFGS</sequence>
<organism evidence="1 2">
    <name type="scientific">Nocardioides bruguierae</name>
    <dbReference type="NCBI Taxonomy" id="2945102"/>
    <lineage>
        <taxon>Bacteria</taxon>
        <taxon>Bacillati</taxon>
        <taxon>Actinomycetota</taxon>
        <taxon>Actinomycetes</taxon>
        <taxon>Propionibacteriales</taxon>
        <taxon>Nocardioidaceae</taxon>
        <taxon>Nocardioides</taxon>
    </lineage>
</organism>
<evidence type="ECO:0008006" key="3">
    <source>
        <dbReference type="Google" id="ProtNLM"/>
    </source>
</evidence>
<reference evidence="1" key="1">
    <citation type="submission" date="2022-05" db="EMBL/GenBank/DDBJ databases">
        <authorList>
            <person name="Tuo L."/>
        </authorList>
    </citation>
    <scope>NUCLEOTIDE SEQUENCE</scope>
    <source>
        <strain evidence="1">BSK12Z-4</strain>
    </source>
</reference>
<gene>
    <name evidence="1" type="ORF">M8330_19625</name>
</gene>
<proteinExistence type="predicted"/>
<dbReference type="AlphaFoldDB" id="A0A9X2DBE4"/>
<name>A0A9X2DBE4_9ACTN</name>
<dbReference type="RefSeq" id="WP_250828712.1">
    <property type="nucleotide sequence ID" value="NZ_JAMOIL010000037.1"/>
</dbReference>
<protein>
    <recommendedName>
        <fullName evidence="3">Phage tail protein</fullName>
    </recommendedName>
</protein>
<comment type="caution">
    <text evidence="1">The sequence shown here is derived from an EMBL/GenBank/DDBJ whole genome shotgun (WGS) entry which is preliminary data.</text>
</comment>
<dbReference type="Proteomes" id="UP001139485">
    <property type="component" value="Unassembled WGS sequence"/>
</dbReference>
<evidence type="ECO:0000313" key="2">
    <source>
        <dbReference type="Proteomes" id="UP001139485"/>
    </source>
</evidence>
<accession>A0A9X2DBE4</accession>
<evidence type="ECO:0000313" key="1">
    <source>
        <dbReference type="EMBL" id="MCM0622504.1"/>
    </source>
</evidence>
<keyword evidence="2" id="KW-1185">Reference proteome</keyword>
<dbReference type="EMBL" id="JAMOIL010000037">
    <property type="protein sequence ID" value="MCM0622504.1"/>
    <property type="molecule type" value="Genomic_DNA"/>
</dbReference>